<protein>
    <submittedName>
        <fullName evidence="3">Uncharacterized protein</fullName>
    </submittedName>
</protein>
<keyword evidence="2" id="KW-0472">Membrane</keyword>
<proteinExistence type="predicted"/>
<name>A0A1B5KWR3_USTVR</name>
<evidence type="ECO:0000313" key="3">
    <source>
        <dbReference type="EMBL" id="GAO15393.1"/>
    </source>
</evidence>
<keyword evidence="2" id="KW-0812">Transmembrane</keyword>
<feature type="region of interest" description="Disordered" evidence="1">
    <location>
        <begin position="1"/>
        <end position="63"/>
    </location>
</feature>
<dbReference type="EMBL" id="BBTG02000004">
    <property type="protein sequence ID" value="GAO15393.1"/>
    <property type="molecule type" value="Genomic_DNA"/>
</dbReference>
<keyword evidence="2" id="KW-1133">Transmembrane helix</keyword>
<feature type="transmembrane region" description="Helical" evidence="2">
    <location>
        <begin position="73"/>
        <end position="93"/>
    </location>
</feature>
<sequence>MAFSSSAGDALPSRAGSAPVVSSSSRGGSSIPPQDPASLGASPSLEPSDPASSSQGGGAGEEGTKRVEVARGALWLLVRLVAAVAIASVVVVIDVVSVSVIVVVVVARLRLVLLVRLVLLDSQSRNHTPMENIQRCVPVDEWLSLLTLPIARHGFIVRVVVPGKLGGG</sequence>
<organism evidence="3 4">
    <name type="scientific">Ustilaginoidea virens</name>
    <name type="common">Rice false smut fungus</name>
    <name type="synonym">Villosiclava virens</name>
    <dbReference type="NCBI Taxonomy" id="1159556"/>
    <lineage>
        <taxon>Eukaryota</taxon>
        <taxon>Fungi</taxon>
        <taxon>Dikarya</taxon>
        <taxon>Ascomycota</taxon>
        <taxon>Pezizomycotina</taxon>
        <taxon>Sordariomycetes</taxon>
        <taxon>Hypocreomycetidae</taxon>
        <taxon>Hypocreales</taxon>
        <taxon>Clavicipitaceae</taxon>
        <taxon>Ustilaginoidea</taxon>
    </lineage>
</organism>
<comment type="caution">
    <text evidence="3">The sequence shown here is derived from an EMBL/GenBank/DDBJ whole genome shotgun (WGS) entry which is preliminary data.</text>
</comment>
<dbReference type="AlphaFoldDB" id="A0A1B5KWR3"/>
<feature type="compositionally biased region" description="Low complexity" evidence="1">
    <location>
        <begin position="12"/>
        <end position="30"/>
    </location>
</feature>
<evidence type="ECO:0000256" key="2">
    <source>
        <dbReference type="SAM" id="Phobius"/>
    </source>
</evidence>
<evidence type="ECO:0000313" key="4">
    <source>
        <dbReference type="Proteomes" id="UP000054053"/>
    </source>
</evidence>
<reference evidence="4" key="1">
    <citation type="journal article" date="2016" name="Genome Announc.">
        <title>Genome sequence of Ustilaginoidea virens IPU010, a rice pathogenic fungus causing false smut.</title>
        <authorList>
            <person name="Kumagai T."/>
            <person name="Ishii T."/>
            <person name="Terai G."/>
            <person name="Umemura M."/>
            <person name="Machida M."/>
            <person name="Asai K."/>
        </authorList>
    </citation>
    <scope>NUCLEOTIDE SEQUENCE [LARGE SCALE GENOMIC DNA]</scope>
    <source>
        <strain evidence="4">IPU010</strain>
    </source>
</reference>
<feature type="transmembrane region" description="Helical" evidence="2">
    <location>
        <begin position="99"/>
        <end position="120"/>
    </location>
</feature>
<dbReference type="Proteomes" id="UP000054053">
    <property type="component" value="Unassembled WGS sequence"/>
</dbReference>
<accession>A0A1B5KWR3</accession>
<gene>
    <name evidence="3" type="ORF">UVI_02010560</name>
</gene>
<evidence type="ECO:0000256" key="1">
    <source>
        <dbReference type="SAM" id="MobiDB-lite"/>
    </source>
</evidence>